<dbReference type="AlphaFoldDB" id="A0A6C0I664"/>
<dbReference type="GO" id="GO:0016787">
    <property type="term" value="F:hydrolase activity"/>
    <property type="evidence" value="ECO:0007669"/>
    <property type="project" value="UniProtKB-KW"/>
</dbReference>
<accession>A0A6C0I664</accession>
<evidence type="ECO:0000259" key="5">
    <source>
        <dbReference type="PROSITE" id="PS51635"/>
    </source>
</evidence>
<evidence type="ECO:0000256" key="1">
    <source>
        <dbReference type="ARBA" id="ARBA00022801"/>
    </source>
</evidence>
<feature type="transmembrane region" description="Helical" evidence="4">
    <location>
        <begin position="42"/>
        <end position="62"/>
    </location>
</feature>
<evidence type="ECO:0000256" key="2">
    <source>
        <dbReference type="ARBA" id="ARBA00022963"/>
    </source>
</evidence>
<proteinExistence type="predicted"/>
<organism evidence="6">
    <name type="scientific">viral metagenome</name>
    <dbReference type="NCBI Taxonomy" id="1070528"/>
    <lineage>
        <taxon>unclassified sequences</taxon>
        <taxon>metagenomes</taxon>
        <taxon>organismal metagenomes</taxon>
    </lineage>
</organism>
<keyword evidence="4" id="KW-1133">Transmembrane helix</keyword>
<dbReference type="PANTHER" id="PTHR14226:SF29">
    <property type="entry name" value="NEUROPATHY TARGET ESTERASE SWS"/>
    <property type="match status" value="1"/>
</dbReference>
<dbReference type="GO" id="GO:0016042">
    <property type="term" value="P:lipid catabolic process"/>
    <property type="evidence" value="ECO:0007669"/>
    <property type="project" value="UniProtKB-KW"/>
</dbReference>
<feature type="domain" description="PNPLA" evidence="5">
    <location>
        <begin position="7"/>
        <end position="188"/>
    </location>
</feature>
<dbReference type="EMBL" id="MN740115">
    <property type="protein sequence ID" value="QHT88394.1"/>
    <property type="molecule type" value="Genomic_DNA"/>
</dbReference>
<keyword evidence="2" id="KW-0442">Lipid degradation</keyword>
<dbReference type="PROSITE" id="PS51635">
    <property type="entry name" value="PNPLA"/>
    <property type="match status" value="1"/>
</dbReference>
<dbReference type="InterPro" id="IPR016035">
    <property type="entry name" value="Acyl_Trfase/lysoPLipase"/>
</dbReference>
<dbReference type="PANTHER" id="PTHR14226">
    <property type="entry name" value="NEUROPATHY TARGET ESTERASE/SWISS CHEESE D.MELANOGASTER"/>
    <property type="match status" value="1"/>
</dbReference>
<dbReference type="SUPFAM" id="SSF52151">
    <property type="entry name" value="FabD/lysophospholipase-like"/>
    <property type="match status" value="1"/>
</dbReference>
<keyword evidence="4" id="KW-0472">Membrane</keyword>
<evidence type="ECO:0000256" key="3">
    <source>
        <dbReference type="ARBA" id="ARBA00023098"/>
    </source>
</evidence>
<name>A0A6C0I664_9ZZZZ</name>
<evidence type="ECO:0000256" key="4">
    <source>
        <dbReference type="SAM" id="Phobius"/>
    </source>
</evidence>
<dbReference type="InterPro" id="IPR002641">
    <property type="entry name" value="PNPLA_dom"/>
</dbReference>
<keyword evidence="3" id="KW-0443">Lipid metabolism</keyword>
<reference evidence="6" key="1">
    <citation type="journal article" date="2020" name="Nature">
        <title>Giant virus diversity and host interactions through global metagenomics.</title>
        <authorList>
            <person name="Schulz F."/>
            <person name="Roux S."/>
            <person name="Paez-Espino D."/>
            <person name="Jungbluth S."/>
            <person name="Walsh D.A."/>
            <person name="Denef V.J."/>
            <person name="McMahon K.D."/>
            <person name="Konstantinidis K.T."/>
            <person name="Eloe-Fadrosh E.A."/>
            <person name="Kyrpides N.C."/>
            <person name="Woyke T."/>
        </authorList>
    </citation>
    <scope>NUCLEOTIDE SEQUENCE</scope>
    <source>
        <strain evidence="6">GVMAG-M-3300023184-50</strain>
    </source>
</reference>
<dbReference type="InterPro" id="IPR050301">
    <property type="entry name" value="NTE"/>
</dbReference>
<evidence type="ECO:0000313" key="6">
    <source>
        <dbReference type="EMBL" id="QHT88394.1"/>
    </source>
</evidence>
<dbReference type="Gene3D" id="3.40.1090.10">
    <property type="entry name" value="Cytosolic phospholipase A2 catalytic domain"/>
    <property type="match status" value="1"/>
</dbReference>
<keyword evidence="1" id="KW-0378">Hydrolase</keyword>
<sequence>MGRYTRLCLNGGGVRGMLQVGGIDAYLGIVGESYPYKIFTDGVHGISIGAIICTFIAFGFSIQEITTIFEKFQVIDLVSPPRLQTLIDYYGNKGLDTGDKIHESLRKTFLEKGLIFDDLTIGDALIPLFIVGSDLSRSKPVVFYKKIKVWDAVRASISLPMVFTPHIIKGRVFVDGAISCSHILYTVPHSERTNVLCLLPSNVQEGDVEKMNVFAFMNQITGVRSNNLMRTMKGRYPNNVCVLHENTTNMMDIDADKTYLFQTGRNLALSFFSESCDEEGSIRSNVCRS</sequence>
<dbReference type="Pfam" id="PF01734">
    <property type="entry name" value="Patatin"/>
    <property type="match status" value="1"/>
</dbReference>
<keyword evidence="4" id="KW-0812">Transmembrane</keyword>
<protein>
    <recommendedName>
        <fullName evidence="5">PNPLA domain-containing protein</fullName>
    </recommendedName>
</protein>